<organism evidence="2 3">
    <name type="scientific">Ceratodon purpureus</name>
    <name type="common">Fire moss</name>
    <name type="synonym">Dicranum purpureum</name>
    <dbReference type="NCBI Taxonomy" id="3225"/>
    <lineage>
        <taxon>Eukaryota</taxon>
        <taxon>Viridiplantae</taxon>
        <taxon>Streptophyta</taxon>
        <taxon>Embryophyta</taxon>
        <taxon>Bryophyta</taxon>
        <taxon>Bryophytina</taxon>
        <taxon>Bryopsida</taxon>
        <taxon>Dicranidae</taxon>
        <taxon>Pseudoditrichales</taxon>
        <taxon>Ditrichaceae</taxon>
        <taxon>Ceratodon</taxon>
    </lineage>
</organism>
<evidence type="ECO:0000313" key="3">
    <source>
        <dbReference type="Proteomes" id="UP000822688"/>
    </source>
</evidence>
<accession>A0A8T0I3W5</accession>
<dbReference type="Proteomes" id="UP000822688">
    <property type="component" value="Chromosome 4"/>
</dbReference>
<keyword evidence="1" id="KW-0812">Transmembrane</keyword>
<evidence type="ECO:0000256" key="1">
    <source>
        <dbReference type="SAM" id="Phobius"/>
    </source>
</evidence>
<proteinExistence type="predicted"/>
<comment type="caution">
    <text evidence="2">The sequence shown here is derived from an EMBL/GenBank/DDBJ whole genome shotgun (WGS) entry which is preliminary data.</text>
</comment>
<gene>
    <name evidence="2" type="ORF">KC19_4G004700</name>
</gene>
<name>A0A8T0I3W5_CERPU</name>
<reference evidence="2" key="1">
    <citation type="submission" date="2020-06" db="EMBL/GenBank/DDBJ databases">
        <title>WGS assembly of Ceratodon purpureus strain R40.</title>
        <authorList>
            <person name="Carey S.B."/>
            <person name="Jenkins J."/>
            <person name="Shu S."/>
            <person name="Lovell J.T."/>
            <person name="Sreedasyam A."/>
            <person name="Maumus F."/>
            <person name="Tiley G.P."/>
            <person name="Fernandez-Pozo N."/>
            <person name="Barry K."/>
            <person name="Chen C."/>
            <person name="Wang M."/>
            <person name="Lipzen A."/>
            <person name="Daum C."/>
            <person name="Saski C.A."/>
            <person name="Payton A.C."/>
            <person name="Mcbreen J.C."/>
            <person name="Conrad R.E."/>
            <person name="Kollar L.M."/>
            <person name="Olsson S."/>
            <person name="Huttunen S."/>
            <person name="Landis J.B."/>
            <person name="Wickett N.J."/>
            <person name="Johnson M.G."/>
            <person name="Rensing S.A."/>
            <person name="Grimwood J."/>
            <person name="Schmutz J."/>
            <person name="Mcdaniel S.F."/>
        </authorList>
    </citation>
    <scope>NUCLEOTIDE SEQUENCE</scope>
    <source>
        <strain evidence="2">R40</strain>
    </source>
</reference>
<feature type="transmembrane region" description="Helical" evidence="1">
    <location>
        <begin position="20"/>
        <end position="38"/>
    </location>
</feature>
<keyword evidence="1" id="KW-0472">Membrane</keyword>
<dbReference type="EMBL" id="CM026424">
    <property type="protein sequence ID" value="KAG0578194.1"/>
    <property type="molecule type" value="Genomic_DNA"/>
</dbReference>
<dbReference type="AlphaFoldDB" id="A0A8T0I3W5"/>
<keyword evidence="3" id="KW-1185">Reference proteome</keyword>
<protein>
    <submittedName>
        <fullName evidence="2">Uncharacterized protein</fullName>
    </submittedName>
</protein>
<evidence type="ECO:0000313" key="2">
    <source>
        <dbReference type="EMBL" id="KAG0578194.1"/>
    </source>
</evidence>
<sequence length="104" mass="12284">MSCEWKWSELSSSMLLPEFTLMVEFLHNSVVYWSIVIYRSIRRLDSSLPGIEHETNCTLHVWKPCHDLDTKMDYVDGSPRERNTIGMSWIVLVCLQEEIIGWYT</sequence>
<keyword evidence="1" id="KW-1133">Transmembrane helix</keyword>